<name>A0ABS5GQB9_9GAMM</name>
<evidence type="ECO:0000313" key="6">
    <source>
        <dbReference type="Proteomes" id="UP000675653"/>
    </source>
</evidence>
<sequence>MTTRYCPLGNSRSRWQARIGMLLLLLSPALQASQTMTVAWSHWPPFSHIDNRGELDGLDITLTRQILQQAGVTPRFRELPWARAVHLVEHDQLDVAMAALPLPARQKYARFSAPYRQSAYVLLSHNPIPGQQDRWEKLDTLPTLCHEKGLKIGKLRGTRPIHQMDECPALKIATEYNTDDRLIDLLLAHRLDGIIMEWQYAGYRLSQLGAKGVIRCQLLLHHQPVSLMFAKESISDEQLTRVNQAITALPKNHGQFSPPTCRLDADPQAADLLTRHQP</sequence>
<evidence type="ECO:0000256" key="1">
    <source>
        <dbReference type="ARBA" id="ARBA00010333"/>
    </source>
</evidence>
<gene>
    <name evidence="5" type="ORF">KAT72_09925</name>
</gene>
<accession>A0ABS5GQB9</accession>
<dbReference type="Proteomes" id="UP000675653">
    <property type="component" value="Unassembled WGS sequence"/>
</dbReference>
<keyword evidence="2 3" id="KW-0732">Signal</keyword>
<evidence type="ECO:0000259" key="4">
    <source>
        <dbReference type="Pfam" id="PF00497"/>
    </source>
</evidence>
<dbReference type="SUPFAM" id="SSF53850">
    <property type="entry name" value="Periplasmic binding protein-like II"/>
    <property type="match status" value="1"/>
</dbReference>
<organism evidence="5 6">
    <name type="scientific">Aeromonas popoffii</name>
    <dbReference type="NCBI Taxonomy" id="70856"/>
    <lineage>
        <taxon>Bacteria</taxon>
        <taxon>Pseudomonadati</taxon>
        <taxon>Pseudomonadota</taxon>
        <taxon>Gammaproteobacteria</taxon>
        <taxon>Aeromonadales</taxon>
        <taxon>Aeromonadaceae</taxon>
        <taxon>Aeromonas</taxon>
    </lineage>
</organism>
<reference evidence="5 6" key="1">
    <citation type="submission" date="2021-04" db="EMBL/GenBank/DDBJ databases">
        <title>Draft Genome of Aeromonas popoffii ID682, isolated from a natural water source in Idaho.</title>
        <authorList>
            <person name="Testerman T."/>
            <person name="Graf J."/>
        </authorList>
    </citation>
    <scope>NUCLEOTIDE SEQUENCE [LARGE SCALE GENOMIC DNA]</scope>
    <source>
        <strain evidence="5 6">ID682</strain>
    </source>
</reference>
<feature type="chain" id="PRO_5045049437" evidence="3">
    <location>
        <begin position="33"/>
        <end position="278"/>
    </location>
</feature>
<feature type="domain" description="Solute-binding protein family 3/N-terminal" evidence="4">
    <location>
        <begin position="42"/>
        <end position="252"/>
    </location>
</feature>
<dbReference type="InterPro" id="IPR001638">
    <property type="entry name" value="Solute-binding_3/MltF_N"/>
</dbReference>
<dbReference type="RefSeq" id="WP_212513486.1">
    <property type="nucleotide sequence ID" value="NZ_CAWQDX010000044.1"/>
</dbReference>
<dbReference type="Pfam" id="PF00497">
    <property type="entry name" value="SBP_bac_3"/>
    <property type="match status" value="1"/>
</dbReference>
<evidence type="ECO:0000313" key="5">
    <source>
        <dbReference type="EMBL" id="MBR7629332.1"/>
    </source>
</evidence>
<keyword evidence="6" id="KW-1185">Reference proteome</keyword>
<proteinExistence type="inferred from homology"/>
<evidence type="ECO:0000256" key="3">
    <source>
        <dbReference type="SAM" id="SignalP"/>
    </source>
</evidence>
<dbReference type="PANTHER" id="PTHR35936">
    <property type="entry name" value="MEMBRANE-BOUND LYTIC MUREIN TRANSGLYCOSYLASE F"/>
    <property type="match status" value="1"/>
</dbReference>
<dbReference type="PANTHER" id="PTHR35936:SF35">
    <property type="entry name" value="L-CYSTINE-BINDING PROTEIN TCYJ"/>
    <property type="match status" value="1"/>
</dbReference>
<comment type="similarity">
    <text evidence="1">Belongs to the bacterial solute-binding protein 3 family.</text>
</comment>
<dbReference type="Gene3D" id="3.40.190.10">
    <property type="entry name" value="Periplasmic binding protein-like II"/>
    <property type="match status" value="2"/>
</dbReference>
<dbReference type="EMBL" id="JAGRZL010000022">
    <property type="protein sequence ID" value="MBR7629332.1"/>
    <property type="molecule type" value="Genomic_DNA"/>
</dbReference>
<comment type="caution">
    <text evidence="5">The sequence shown here is derived from an EMBL/GenBank/DDBJ whole genome shotgun (WGS) entry which is preliminary data.</text>
</comment>
<evidence type="ECO:0000256" key="2">
    <source>
        <dbReference type="ARBA" id="ARBA00022729"/>
    </source>
</evidence>
<protein>
    <submittedName>
        <fullName evidence="5">Transporter substrate-binding domain-containing protein</fullName>
    </submittedName>
</protein>
<feature type="signal peptide" evidence="3">
    <location>
        <begin position="1"/>
        <end position="32"/>
    </location>
</feature>